<dbReference type="InterPro" id="IPR029068">
    <property type="entry name" value="Glyas_Bleomycin-R_OHBP_Dase"/>
</dbReference>
<keyword evidence="7" id="KW-1185">Reference proteome</keyword>
<feature type="domain" description="VOC" evidence="5">
    <location>
        <begin position="185"/>
        <end position="309"/>
    </location>
</feature>
<evidence type="ECO:0000259" key="5">
    <source>
        <dbReference type="PROSITE" id="PS51819"/>
    </source>
</evidence>
<keyword evidence="4" id="KW-0479">Metal-binding</keyword>
<feature type="domain" description="VOC" evidence="5">
    <location>
        <begin position="55"/>
        <end position="179"/>
    </location>
</feature>
<proteinExistence type="predicted"/>
<evidence type="ECO:0000256" key="2">
    <source>
        <dbReference type="ARBA" id="ARBA00048273"/>
    </source>
</evidence>
<feature type="active site" description="Proton donor/acceptor" evidence="3">
    <location>
        <position position="175"/>
    </location>
</feature>
<dbReference type="GO" id="GO:0019243">
    <property type="term" value="P:methylglyoxal catabolic process to D-lactate via S-lactoyl-glutathione"/>
    <property type="evidence" value="ECO:0007669"/>
    <property type="project" value="TreeGrafter"/>
</dbReference>
<feature type="binding site" evidence="4">
    <location>
        <position position="109"/>
    </location>
    <ligand>
        <name>Zn(2+)</name>
        <dbReference type="ChEBI" id="CHEBI:29105"/>
        <note>ligand shared between dimeric partners</note>
    </ligand>
</feature>
<dbReference type="Pfam" id="PF00903">
    <property type="entry name" value="Glyoxalase"/>
    <property type="match status" value="2"/>
</dbReference>
<dbReference type="NCBIfam" id="TIGR00068">
    <property type="entry name" value="glyox_I"/>
    <property type="match status" value="2"/>
</dbReference>
<dbReference type="PANTHER" id="PTHR46036">
    <property type="entry name" value="LACTOYLGLUTATHIONE LYASE"/>
    <property type="match status" value="1"/>
</dbReference>
<evidence type="ECO:0000256" key="3">
    <source>
        <dbReference type="PIRSR" id="PIRSR604361-1"/>
    </source>
</evidence>
<evidence type="ECO:0000313" key="7">
    <source>
        <dbReference type="Proteomes" id="UP000256970"/>
    </source>
</evidence>
<reference evidence="6 7" key="1">
    <citation type="submission" date="2016-10" db="EMBL/GenBank/DDBJ databases">
        <authorList>
            <person name="Cai Z."/>
        </authorList>
    </citation>
    <scope>NUCLEOTIDE SEQUENCE [LARGE SCALE GENOMIC DNA]</scope>
</reference>
<keyword evidence="4" id="KW-0862">Zinc</keyword>
<dbReference type="Proteomes" id="UP000256970">
    <property type="component" value="Unassembled WGS sequence"/>
</dbReference>
<dbReference type="GO" id="GO:0046872">
    <property type="term" value="F:metal ion binding"/>
    <property type="evidence" value="ECO:0007669"/>
    <property type="project" value="UniProtKB-KW"/>
</dbReference>
<dbReference type="EMBL" id="FNXT01001355">
    <property type="protein sequence ID" value="SZX79142.1"/>
    <property type="molecule type" value="Genomic_DNA"/>
</dbReference>
<dbReference type="GO" id="GO:0004462">
    <property type="term" value="F:lactoylglutathione lyase activity"/>
    <property type="evidence" value="ECO:0007669"/>
    <property type="project" value="UniProtKB-EC"/>
</dbReference>
<dbReference type="Gene3D" id="3.10.180.10">
    <property type="entry name" value="2,3-Dihydroxybiphenyl 1,2-Dioxygenase, domain 1"/>
    <property type="match status" value="2"/>
</dbReference>
<sequence>MSLPIRAMRLAKTVSHSCARTARPFTHHRPAGRRHLTTMAAAAPDSEWLQQDSRRMLHAVYRVGDMQKHIDFYTKLLGMKLLRQRDIPQDKYSNAFLGYGPEETNFAIELTYNYGVDSYDIGEGFGHFGVALPDVYAAADKIKAGGGTITREAGPVKGGSTVIAFARDPTGYMWELIQRKQTQEPLCQVMLRVGDLQRSIDYFTKVMGMKLLRTRDVPEYKYTLAFLGYGPEEDNCVLELTYNYGKTEYAKGNAYAQVALSTKDVYKTAEQIRAAGGAISREPGPVPGIGTKIVATIDPDGYKWVFVDEEDFNKELEEAAKQQ</sequence>
<evidence type="ECO:0000256" key="1">
    <source>
        <dbReference type="ARBA" id="ARBA00030537"/>
    </source>
</evidence>
<dbReference type="SUPFAM" id="SSF54593">
    <property type="entry name" value="Glyoxalase/Bleomycin resistance protein/Dihydroxybiphenyl dioxygenase"/>
    <property type="match status" value="2"/>
</dbReference>
<dbReference type="InterPro" id="IPR037523">
    <property type="entry name" value="VOC_core"/>
</dbReference>
<comment type="catalytic activity">
    <reaction evidence="2">
        <text>(R)-S-lactoylglutathione = methylglyoxal + glutathione</text>
        <dbReference type="Rhea" id="RHEA:19069"/>
        <dbReference type="ChEBI" id="CHEBI:17158"/>
        <dbReference type="ChEBI" id="CHEBI:57474"/>
        <dbReference type="ChEBI" id="CHEBI:57925"/>
        <dbReference type="EC" id="4.4.1.5"/>
    </reaction>
</comment>
<dbReference type="AlphaFoldDB" id="A0A383WPL6"/>
<name>A0A383WPL6_TETOB</name>
<dbReference type="PROSITE" id="PS51819">
    <property type="entry name" value="VOC"/>
    <property type="match status" value="2"/>
</dbReference>
<protein>
    <recommendedName>
        <fullName evidence="1">Glyoxalase I</fullName>
    </recommendedName>
</protein>
<evidence type="ECO:0000313" key="6">
    <source>
        <dbReference type="EMBL" id="SZX79142.1"/>
    </source>
</evidence>
<dbReference type="GO" id="GO:0005737">
    <property type="term" value="C:cytoplasm"/>
    <property type="evidence" value="ECO:0007669"/>
    <property type="project" value="TreeGrafter"/>
</dbReference>
<dbReference type="PANTHER" id="PTHR46036:SF5">
    <property type="entry name" value="LACTOYLGLUTATHIONE LYASE"/>
    <property type="match status" value="1"/>
</dbReference>
<dbReference type="InterPro" id="IPR004360">
    <property type="entry name" value="Glyas_Fos-R_dOase_dom"/>
</dbReference>
<dbReference type="STRING" id="3088.A0A383WPL6"/>
<gene>
    <name evidence="6" type="ORF">BQ4739_LOCUS19429</name>
</gene>
<comment type="cofactor">
    <cofactor evidence="4">
        <name>Zn(2+)</name>
        <dbReference type="ChEBI" id="CHEBI:29105"/>
    </cofactor>
    <text evidence="4">Binds 1 zinc ion per subunit. In the homodimer, two zinc ions are bound between subunits.</text>
</comment>
<feature type="binding site" evidence="4">
    <location>
        <position position="175"/>
    </location>
    <ligand>
        <name>Zn(2+)</name>
        <dbReference type="ChEBI" id="CHEBI:29105"/>
        <note>ligand shared between dimeric partners</note>
    </ligand>
</feature>
<organism evidence="6 7">
    <name type="scientific">Tetradesmus obliquus</name>
    <name type="common">Green alga</name>
    <name type="synonym">Acutodesmus obliquus</name>
    <dbReference type="NCBI Taxonomy" id="3088"/>
    <lineage>
        <taxon>Eukaryota</taxon>
        <taxon>Viridiplantae</taxon>
        <taxon>Chlorophyta</taxon>
        <taxon>core chlorophytes</taxon>
        <taxon>Chlorophyceae</taxon>
        <taxon>CS clade</taxon>
        <taxon>Sphaeropleales</taxon>
        <taxon>Scenedesmaceae</taxon>
        <taxon>Tetradesmus</taxon>
    </lineage>
</organism>
<feature type="binding site" description="in other chain" evidence="4">
    <location>
        <position position="127"/>
    </location>
    <ligand>
        <name>Zn(2+)</name>
        <dbReference type="ChEBI" id="CHEBI:29105"/>
        <note>ligand shared between dimeric partners</note>
    </ligand>
</feature>
<accession>A0A383WPL6</accession>
<dbReference type="InterPro" id="IPR004361">
    <property type="entry name" value="Glyoxalase_1"/>
</dbReference>
<dbReference type="CDD" id="cd16358">
    <property type="entry name" value="GlxI_Ni"/>
    <property type="match status" value="1"/>
</dbReference>
<evidence type="ECO:0000256" key="4">
    <source>
        <dbReference type="PIRSR" id="PIRSR604361-3"/>
    </source>
</evidence>